<name>A0A0S6UIT0_NEOTH</name>
<protein>
    <submittedName>
        <fullName evidence="1">Transaldolase</fullName>
    </submittedName>
</protein>
<sequence>MIPFKHGGQHRDQEIVAETVACVLCELYGAQGYLWHGWEYIKHYAGQEPRMALKAIMAVLGEVEEVLSRIFEAAGMTADRAA</sequence>
<dbReference type="RefSeq" id="WP_011393076.1">
    <property type="nucleotide sequence ID" value="NZ_DF238840.1"/>
</dbReference>
<dbReference type="GeneID" id="79835926"/>
<accession>A0A0S6UIT0</accession>
<dbReference type="EMBL" id="DF238840">
    <property type="protein sequence ID" value="GAF27382.1"/>
    <property type="molecule type" value="Genomic_DNA"/>
</dbReference>
<proteinExistence type="predicted"/>
<gene>
    <name evidence="1" type="ORF">MTY_2723</name>
</gene>
<dbReference type="Proteomes" id="UP000063718">
    <property type="component" value="Unassembled WGS sequence"/>
</dbReference>
<dbReference type="AlphaFoldDB" id="A0A0S6UIT0"/>
<evidence type="ECO:0000313" key="1">
    <source>
        <dbReference type="EMBL" id="GAF27382.1"/>
    </source>
</evidence>
<organism evidence="1">
    <name type="scientific">Moorella thermoacetica Y72</name>
    <dbReference type="NCBI Taxonomy" id="1325331"/>
    <lineage>
        <taxon>Bacteria</taxon>
        <taxon>Bacillati</taxon>
        <taxon>Bacillota</taxon>
        <taxon>Clostridia</taxon>
        <taxon>Neomoorellales</taxon>
        <taxon>Neomoorellaceae</taxon>
        <taxon>Neomoorella</taxon>
    </lineage>
</organism>
<reference evidence="1" key="1">
    <citation type="journal article" date="2014" name="Gene">
        <title>Genome-guided analysis of transformation efficiency and carbon dioxide assimilation by Moorella thermoacetica Y72.</title>
        <authorList>
            <person name="Tsukahara K."/>
            <person name="Kita A."/>
            <person name="Nakashimada Y."/>
            <person name="Hoshino T."/>
            <person name="Murakami K."/>
        </authorList>
    </citation>
    <scope>NUCLEOTIDE SEQUENCE [LARGE SCALE GENOMIC DNA]</scope>
    <source>
        <strain evidence="1">Y72</strain>
    </source>
</reference>